<accession>A0ABW5ELL3</accession>
<keyword evidence="5 11" id="KW-0812">Transmembrane</keyword>
<dbReference type="SUPFAM" id="SSF56935">
    <property type="entry name" value="Porins"/>
    <property type="match status" value="1"/>
</dbReference>
<evidence type="ECO:0000256" key="6">
    <source>
        <dbReference type="ARBA" id="ARBA00023004"/>
    </source>
</evidence>
<evidence type="ECO:0000259" key="15">
    <source>
        <dbReference type="Pfam" id="PF07715"/>
    </source>
</evidence>
<keyword evidence="17" id="KW-1185">Reference proteome</keyword>
<evidence type="ECO:0000256" key="5">
    <source>
        <dbReference type="ARBA" id="ARBA00022692"/>
    </source>
</evidence>
<keyword evidence="2 11" id="KW-0813">Transport</keyword>
<feature type="chain" id="PRO_5045379791" evidence="13">
    <location>
        <begin position="34"/>
        <end position="751"/>
    </location>
</feature>
<sequence>MGRLFNPRANLAIASTCSFAALSLACGVGSVQAAEGSVGTILEEVEVTARKRARGEKLQEVPVAATAYSSDQLEALQTRDLESLAFKMPNVQMDDVGTIKGTANFTIRGLGVNSSIPSIDPTVGTFVDGMYMGMNAGVILDTFDLESVEVLRGPQGLLFGRNVTGGAVLVRTARPTEEFTSKFRVSTTDSQENTVAGAVSGSLTDNVSGRLTAYYKDDQGWFENKYTGNDSYGATEVWFVRPSFSIDLGESAELLLRFESGSMDGDPVAGQNRGDLSKAIAASVGVTDWDNSEDSFELAIDKEGWAEAEWNQAITEYTQDVAFGNGTITNILAWREYDSLGEADIDSLPIHAFHSSSGIDQSQVSNELRYAGRFGNTSVTSGIYWLSQDLMYLERRELLGGGLIMNGGGVQDHEALGIFTQADIDLNEAWVLTLGGRYSREEKDAKIATLPLNLCTMEGCGGYDFEDSESWSAFTPKVGLQWTLSDNSQVYGYWTKGFRSGGYNMRNTGIDPSTGAPYQPGPTDQEEQRSFEVGAKSVFLGGALRTNMALFHNQIYDMQREVNLSSDTSAVEQLIRNTADATIQGAEFEALAAVGDNLLLTMNVGYVDGNYDEVWFDLNGDAVVDGADRDLDIPRLAPWTYGLGLVHDLGLGNLGTLTSRINYNHRDASAYTDNNRGMLSEAEMVDFSIGFEPLEGNYRLALFGKNMLDEVVEGNDTQLPMMLGPLTLGPNSTFTPLKRGRVMGLEFNYDI</sequence>
<dbReference type="InterPro" id="IPR012910">
    <property type="entry name" value="Plug_dom"/>
</dbReference>
<dbReference type="PANTHER" id="PTHR32552:SF81">
    <property type="entry name" value="TONB-DEPENDENT OUTER MEMBRANE RECEPTOR"/>
    <property type="match status" value="1"/>
</dbReference>
<keyword evidence="10 11" id="KW-0998">Cell outer membrane</keyword>
<evidence type="ECO:0000256" key="11">
    <source>
        <dbReference type="PROSITE-ProRule" id="PRU01360"/>
    </source>
</evidence>
<evidence type="ECO:0000256" key="8">
    <source>
        <dbReference type="ARBA" id="ARBA00023077"/>
    </source>
</evidence>
<gene>
    <name evidence="16" type="ORF">ACFSKX_18140</name>
</gene>
<reference evidence="17" key="1">
    <citation type="journal article" date="2019" name="Int. J. Syst. Evol. Microbiol.">
        <title>The Global Catalogue of Microorganisms (GCM) 10K type strain sequencing project: providing services to taxonomists for standard genome sequencing and annotation.</title>
        <authorList>
            <consortium name="The Broad Institute Genomics Platform"/>
            <consortium name="The Broad Institute Genome Sequencing Center for Infectious Disease"/>
            <person name="Wu L."/>
            <person name="Ma J."/>
        </authorList>
    </citation>
    <scope>NUCLEOTIDE SEQUENCE [LARGE SCALE GENOMIC DNA]</scope>
    <source>
        <strain evidence="17">KCTC 12848</strain>
    </source>
</reference>
<dbReference type="InterPro" id="IPR036942">
    <property type="entry name" value="Beta-barrel_TonB_sf"/>
</dbReference>
<dbReference type="EMBL" id="JBHUJD010000037">
    <property type="protein sequence ID" value="MFD2312344.1"/>
    <property type="molecule type" value="Genomic_DNA"/>
</dbReference>
<dbReference type="Pfam" id="PF00593">
    <property type="entry name" value="TonB_dep_Rec_b-barrel"/>
    <property type="match status" value="1"/>
</dbReference>
<dbReference type="Gene3D" id="2.40.170.20">
    <property type="entry name" value="TonB-dependent receptor, beta-barrel domain"/>
    <property type="match status" value="1"/>
</dbReference>
<dbReference type="InterPro" id="IPR039426">
    <property type="entry name" value="TonB-dep_rcpt-like"/>
</dbReference>
<dbReference type="PROSITE" id="PS52016">
    <property type="entry name" value="TONB_DEPENDENT_REC_3"/>
    <property type="match status" value="1"/>
</dbReference>
<protein>
    <submittedName>
        <fullName evidence="16">TonB-dependent receptor</fullName>
    </submittedName>
</protein>
<dbReference type="Proteomes" id="UP001597425">
    <property type="component" value="Unassembled WGS sequence"/>
</dbReference>
<dbReference type="PROSITE" id="PS51257">
    <property type="entry name" value="PROKAR_LIPOPROTEIN"/>
    <property type="match status" value="1"/>
</dbReference>
<dbReference type="InterPro" id="IPR000531">
    <property type="entry name" value="Beta-barrel_TonB"/>
</dbReference>
<name>A0ABW5ELL3_9GAMM</name>
<keyword evidence="7" id="KW-0406">Ion transport</keyword>
<feature type="signal peptide" evidence="13">
    <location>
        <begin position="1"/>
        <end position="33"/>
    </location>
</feature>
<proteinExistence type="inferred from homology"/>
<keyword evidence="6" id="KW-0408">Iron</keyword>
<evidence type="ECO:0000256" key="13">
    <source>
        <dbReference type="SAM" id="SignalP"/>
    </source>
</evidence>
<dbReference type="RefSeq" id="WP_265723465.1">
    <property type="nucleotide sequence ID" value="NZ_JAPIVK010000052.1"/>
</dbReference>
<evidence type="ECO:0000256" key="9">
    <source>
        <dbReference type="ARBA" id="ARBA00023136"/>
    </source>
</evidence>
<evidence type="ECO:0000313" key="16">
    <source>
        <dbReference type="EMBL" id="MFD2312344.1"/>
    </source>
</evidence>
<evidence type="ECO:0000256" key="7">
    <source>
        <dbReference type="ARBA" id="ARBA00023065"/>
    </source>
</evidence>
<evidence type="ECO:0000256" key="4">
    <source>
        <dbReference type="ARBA" id="ARBA00022496"/>
    </source>
</evidence>
<organism evidence="16 17">
    <name type="scientific">Microbulbifer halophilus</name>
    <dbReference type="NCBI Taxonomy" id="453963"/>
    <lineage>
        <taxon>Bacteria</taxon>
        <taxon>Pseudomonadati</taxon>
        <taxon>Pseudomonadota</taxon>
        <taxon>Gammaproteobacteria</taxon>
        <taxon>Cellvibrionales</taxon>
        <taxon>Microbulbiferaceae</taxon>
        <taxon>Microbulbifer</taxon>
    </lineage>
</organism>
<keyword evidence="4" id="KW-0410">Iron transport</keyword>
<keyword evidence="3 11" id="KW-1134">Transmembrane beta strand</keyword>
<comment type="similarity">
    <text evidence="11 12">Belongs to the TonB-dependent receptor family.</text>
</comment>
<evidence type="ECO:0000256" key="2">
    <source>
        <dbReference type="ARBA" id="ARBA00022448"/>
    </source>
</evidence>
<dbReference type="PANTHER" id="PTHR32552">
    <property type="entry name" value="FERRICHROME IRON RECEPTOR-RELATED"/>
    <property type="match status" value="1"/>
</dbReference>
<keyword evidence="16" id="KW-0675">Receptor</keyword>
<feature type="domain" description="TonB-dependent receptor plug" evidence="15">
    <location>
        <begin position="58"/>
        <end position="167"/>
    </location>
</feature>
<keyword evidence="13" id="KW-0732">Signal</keyword>
<evidence type="ECO:0000313" key="17">
    <source>
        <dbReference type="Proteomes" id="UP001597425"/>
    </source>
</evidence>
<comment type="subcellular location">
    <subcellularLocation>
        <location evidence="1 11">Cell outer membrane</location>
        <topology evidence="1 11">Multi-pass membrane protein</topology>
    </subcellularLocation>
</comment>
<feature type="domain" description="TonB-dependent receptor-like beta-barrel" evidence="14">
    <location>
        <begin position="316"/>
        <end position="706"/>
    </location>
</feature>
<keyword evidence="8 12" id="KW-0798">TonB box</keyword>
<evidence type="ECO:0000256" key="12">
    <source>
        <dbReference type="RuleBase" id="RU003357"/>
    </source>
</evidence>
<evidence type="ECO:0000256" key="3">
    <source>
        <dbReference type="ARBA" id="ARBA00022452"/>
    </source>
</evidence>
<keyword evidence="9 11" id="KW-0472">Membrane</keyword>
<comment type="caution">
    <text evidence="16">The sequence shown here is derived from an EMBL/GenBank/DDBJ whole genome shotgun (WGS) entry which is preliminary data.</text>
</comment>
<dbReference type="Pfam" id="PF07715">
    <property type="entry name" value="Plug"/>
    <property type="match status" value="1"/>
</dbReference>
<evidence type="ECO:0000256" key="1">
    <source>
        <dbReference type="ARBA" id="ARBA00004571"/>
    </source>
</evidence>
<evidence type="ECO:0000256" key="10">
    <source>
        <dbReference type="ARBA" id="ARBA00023237"/>
    </source>
</evidence>
<evidence type="ECO:0000259" key="14">
    <source>
        <dbReference type="Pfam" id="PF00593"/>
    </source>
</evidence>